<feature type="signal peptide" evidence="1">
    <location>
        <begin position="1"/>
        <end position="21"/>
    </location>
</feature>
<dbReference type="Proteomes" id="UP001390339">
    <property type="component" value="Unassembled WGS sequence"/>
</dbReference>
<keyword evidence="1" id="KW-0732">Signal</keyword>
<gene>
    <name evidence="2" type="ORF">PGQ11_014976</name>
</gene>
<proteinExistence type="predicted"/>
<dbReference type="EMBL" id="JAPCWZ010000010">
    <property type="protein sequence ID" value="KAK8848496.1"/>
    <property type="molecule type" value="Genomic_DNA"/>
</dbReference>
<reference evidence="2 3" key="1">
    <citation type="journal article" date="2024" name="IMA Fungus">
        <title>Apiospora arundinis, a panoply of carbohydrate-active enzymes and secondary metabolites.</title>
        <authorList>
            <person name="Sorensen T."/>
            <person name="Petersen C."/>
            <person name="Muurmann A.T."/>
            <person name="Christiansen J.V."/>
            <person name="Brundto M.L."/>
            <person name="Overgaard C.K."/>
            <person name="Boysen A.T."/>
            <person name="Wollenberg R.D."/>
            <person name="Larsen T.O."/>
            <person name="Sorensen J.L."/>
            <person name="Nielsen K.L."/>
            <person name="Sondergaard T.E."/>
        </authorList>
    </citation>
    <scope>NUCLEOTIDE SEQUENCE [LARGE SCALE GENOMIC DNA]</scope>
    <source>
        <strain evidence="2 3">AAU 773</strain>
    </source>
</reference>
<keyword evidence="3" id="KW-1185">Reference proteome</keyword>
<accession>A0ABR2HK53</accession>
<evidence type="ECO:0000313" key="2">
    <source>
        <dbReference type="EMBL" id="KAK8848496.1"/>
    </source>
</evidence>
<comment type="caution">
    <text evidence="2">The sequence shown here is derived from an EMBL/GenBank/DDBJ whole genome shotgun (WGS) entry which is preliminary data.</text>
</comment>
<sequence length="73" mass="8261">MVKFNILSLVLFAMMAVLGHGNMEPGYWWSDICKKASLHFSYLTATCKGICSTLDLNHCFGFDYNQGIYAKDE</sequence>
<protein>
    <submittedName>
        <fullName evidence="2">Uncharacterized protein</fullName>
    </submittedName>
</protein>
<evidence type="ECO:0000256" key="1">
    <source>
        <dbReference type="SAM" id="SignalP"/>
    </source>
</evidence>
<feature type="chain" id="PRO_5045758310" evidence="1">
    <location>
        <begin position="22"/>
        <end position="73"/>
    </location>
</feature>
<name>A0ABR2HK53_9PEZI</name>
<evidence type="ECO:0000313" key="3">
    <source>
        <dbReference type="Proteomes" id="UP001390339"/>
    </source>
</evidence>
<organism evidence="2 3">
    <name type="scientific">Apiospora arundinis</name>
    <dbReference type="NCBI Taxonomy" id="335852"/>
    <lineage>
        <taxon>Eukaryota</taxon>
        <taxon>Fungi</taxon>
        <taxon>Dikarya</taxon>
        <taxon>Ascomycota</taxon>
        <taxon>Pezizomycotina</taxon>
        <taxon>Sordariomycetes</taxon>
        <taxon>Xylariomycetidae</taxon>
        <taxon>Amphisphaeriales</taxon>
        <taxon>Apiosporaceae</taxon>
        <taxon>Apiospora</taxon>
    </lineage>
</organism>